<protein>
    <submittedName>
        <fullName evidence="2">Uncharacterized protein</fullName>
    </submittedName>
</protein>
<keyword evidence="1" id="KW-0732">Signal</keyword>
<gene>
    <name evidence="2" type="ORF">ACE1CC_27380</name>
</gene>
<dbReference type="Proteomes" id="UP001576774">
    <property type="component" value="Unassembled WGS sequence"/>
</dbReference>
<proteinExistence type="predicted"/>
<evidence type="ECO:0000313" key="3">
    <source>
        <dbReference type="Proteomes" id="UP001576774"/>
    </source>
</evidence>
<name>A0ABV4XEM3_9CYAN</name>
<dbReference type="RefSeq" id="WP_413273599.1">
    <property type="nucleotide sequence ID" value="NZ_JBHFNQ010000206.1"/>
</dbReference>
<sequence>MKNPAFFRVCVVVIVALLLLLPTPAKAQTLGYCSWGEPAISPCLRDTDGTDGLYCHSGYACDPKAGNDGRGRCCARNALSPTCDSANPCPTGYTCVEGSCQLLSSLKCSNGSVPTGSCVNNQCPQWTSSGDYVPQTCDVSSNLCCPK</sequence>
<accession>A0ABV4XEM3</accession>
<comment type="caution">
    <text evidence="2">The sequence shown here is derived from an EMBL/GenBank/DDBJ whole genome shotgun (WGS) entry which is preliminary data.</text>
</comment>
<reference evidence="2 3" key="1">
    <citation type="submission" date="2024-09" db="EMBL/GenBank/DDBJ databases">
        <title>Floridaenema gen nov. (Aerosakkonemataceae, Aerosakkonematales ord. nov., Cyanobacteria) from benthic tropical and subtropical fresh waters, with the description of four new species.</title>
        <authorList>
            <person name="Moretto J.A."/>
            <person name="Berthold D.E."/>
            <person name="Lefler F.W."/>
            <person name="Huang I.-S."/>
            <person name="Laughinghouse H. IV."/>
        </authorList>
    </citation>
    <scope>NUCLEOTIDE SEQUENCE [LARGE SCALE GENOMIC DNA]</scope>
    <source>
        <strain evidence="2 3">BLCC-F46</strain>
    </source>
</reference>
<evidence type="ECO:0000313" key="2">
    <source>
        <dbReference type="EMBL" id="MFB2880588.1"/>
    </source>
</evidence>
<feature type="signal peptide" evidence="1">
    <location>
        <begin position="1"/>
        <end position="27"/>
    </location>
</feature>
<evidence type="ECO:0000256" key="1">
    <source>
        <dbReference type="SAM" id="SignalP"/>
    </source>
</evidence>
<keyword evidence="3" id="KW-1185">Reference proteome</keyword>
<organism evidence="2 3">
    <name type="scientific">Floridaenema aerugineum BLCC-F46</name>
    <dbReference type="NCBI Taxonomy" id="3153654"/>
    <lineage>
        <taxon>Bacteria</taxon>
        <taxon>Bacillati</taxon>
        <taxon>Cyanobacteriota</taxon>
        <taxon>Cyanophyceae</taxon>
        <taxon>Oscillatoriophycideae</taxon>
        <taxon>Aerosakkonematales</taxon>
        <taxon>Aerosakkonemataceae</taxon>
        <taxon>Floridanema</taxon>
        <taxon>Floridanema aerugineum</taxon>
    </lineage>
</organism>
<dbReference type="EMBL" id="JBHFNQ010000206">
    <property type="protein sequence ID" value="MFB2880588.1"/>
    <property type="molecule type" value="Genomic_DNA"/>
</dbReference>
<feature type="chain" id="PRO_5046790421" evidence="1">
    <location>
        <begin position="28"/>
        <end position="147"/>
    </location>
</feature>